<organism evidence="3 4">
    <name type="scientific">Rhizobium altiplani</name>
    <dbReference type="NCBI Taxonomy" id="1864509"/>
    <lineage>
        <taxon>Bacteria</taxon>
        <taxon>Pseudomonadati</taxon>
        <taxon>Pseudomonadota</taxon>
        <taxon>Alphaproteobacteria</taxon>
        <taxon>Hyphomicrobiales</taxon>
        <taxon>Rhizobiaceae</taxon>
        <taxon>Rhizobium/Agrobacterium group</taxon>
        <taxon>Rhizobium</taxon>
    </lineage>
</organism>
<evidence type="ECO:0000256" key="1">
    <source>
        <dbReference type="ARBA" id="ARBA00008791"/>
    </source>
</evidence>
<sequence length="277" mass="30107">MTIKTVLAVLGVDHWADDLSNAVKFCEGHDAHLTALVMSMGAVPAIATYQAISTAWLDEQQREIEHLGEEAAAVKAELRNADLSSDVQEIYTEFAWVDDDIAERSLYADLVLVEAQTARNEPLRKRVIDGALFQSPTPILINPAKKSMTTSPKSVLLAWDSSNEAARAARQSLDLLKASDTVHVTLIDPVSSATANGEEPGADIAAYLARHGINVEVDRVPSGGRRVDEALRQHALDVAADLIVMGAYNHPRLQQRLFGGVTQSMLKDSTVPMFLSR</sequence>
<dbReference type="InterPro" id="IPR006015">
    <property type="entry name" value="Universal_stress_UspA"/>
</dbReference>
<dbReference type="AlphaFoldDB" id="A0A109JD34"/>
<evidence type="ECO:0000259" key="2">
    <source>
        <dbReference type="Pfam" id="PF00582"/>
    </source>
</evidence>
<dbReference type="PANTHER" id="PTHR46268:SF15">
    <property type="entry name" value="UNIVERSAL STRESS PROTEIN HP_0031"/>
    <property type="match status" value="1"/>
</dbReference>
<protein>
    <submittedName>
        <fullName evidence="3">Universal stress protein</fullName>
    </submittedName>
</protein>
<dbReference type="InterPro" id="IPR006016">
    <property type="entry name" value="UspA"/>
</dbReference>
<name>A0A109JD34_9HYPH</name>
<comment type="similarity">
    <text evidence="1">Belongs to the universal stress protein A family.</text>
</comment>
<dbReference type="SUPFAM" id="SSF52402">
    <property type="entry name" value="Adenine nucleotide alpha hydrolases-like"/>
    <property type="match status" value="1"/>
</dbReference>
<dbReference type="EMBL" id="LNCD01000106">
    <property type="protein sequence ID" value="KWV46694.1"/>
    <property type="molecule type" value="Genomic_DNA"/>
</dbReference>
<dbReference type="CDD" id="cd00293">
    <property type="entry name" value="USP-like"/>
    <property type="match status" value="1"/>
</dbReference>
<dbReference type="RefSeq" id="WP_062372765.1">
    <property type="nucleotide sequence ID" value="NZ_LNCD01000106.1"/>
</dbReference>
<dbReference type="Gene3D" id="3.40.50.12370">
    <property type="match status" value="1"/>
</dbReference>
<dbReference type="OrthoDB" id="9804721at2"/>
<dbReference type="PRINTS" id="PR01438">
    <property type="entry name" value="UNVRSLSTRESS"/>
</dbReference>
<dbReference type="PANTHER" id="PTHR46268">
    <property type="entry name" value="STRESS RESPONSE PROTEIN NHAX"/>
    <property type="match status" value="1"/>
</dbReference>
<accession>A0A109JD34</accession>
<dbReference type="Pfam" id="PF00582">
    <property type="entry name" value="Usp"/>
    <property type="match status" value="1"/>
</dbReference>
<proteinExistence type="inferred from homology"/>
<feature type="domain" description="UspA" evidence="2">
    <location>
        <begin position="153"/>
        <end position="275"/>
    </location>
</feature>
<dbReference type="Proteomes" id="UP000068164">
    <property type="component" value="Unassembled WGS sequence"/>
</dbReference>
<evidence type="ECO:0000313" key="3">
    <source>
        <dbReference type="EMBL" id="KWV46694.1"/>
    </source>
</evidence>
<reference evidence="3 4" key="1">
    <citation type="submission" date="2015-11" db="EMBL/GenBank/DDBJ databases">
        <title>Draft Genome Sequence of the Strain BR 10423 (Rhizobium sp.) isolated from nodules of Mimosa pudica.</title>
        <authorList>
            <person name="Barauna A.C."/>
            <person name="Zilli J.E."/>
            <person name="Simoes-Araujo J.L."/>
            <person name="Reis V.M."/>
            <person name="James E.K."/>
            <person name="Reis F.B.Jr."/>
            <person name="Rouws L.F."/>
            <person name="Passos S.R."/>
            <person name="Gois S.R."/>
        </authorList>
    </citation>
    <scope>NUCLEOTIDE SEQUENCE [LARGE SCALE GENOMIC DNA]</scope>
    <source>
        <strain evidence="3 4">BR10423</strain>
    </source>
</reference>
<evidence type="ECO:0000313" key="4">
    <source>
        <dbReference type="Proteomes" id="UP000068164"/>
    </source>
</evidence>
<comment type="caution">
    <text evidence="3">The sequence shown here is derived from an EMBL/GenBank/DDBJ whole genome shotgun (WGS) entry which is preliminary data.</text>
</comment>
<gene>
    <name evidence="3" type="ORF">AS026_14945</name>
</gene>
<keyword evidence="4" id="KW-1185">Reference proteome</keyword>